<keyword evidence="3" id="KW-1185">Reference proteome</keyword>
<dbReference type="Proteomes" id="UP000503011">
    <property type="component" value="Chromosome"/>
</dbReference>
<dbReference type="AlphaFoldDB" id="A0A6F8YUS8"/>
<reference evidence="2 3" key="1">
    <citation type="submission" date="2020-03" db="EMBL/GenBank/DDBJ databases">
        <title>Whole genome shotgun sequence of Phytohabitans suffuscus NBRC 105367.</title>
        <authorList>
            <person name="Komaki H."/>
            <person name="Tamura T."/>
        </authorList>
    </citation>
    <scope>NUCLEOTIDE SEQUENCE [LARGE SCALE GENOMIC DNA]</scope>
    <source>
        <strain evidence="2 3">NBRC 105367</strain>
    </source>
</reference>
<evidence type="ECO:0000313" key="2">
    <source>
        <dbReference type="EMBL" id="BCB89910.1"/>
    </source>
</evidence>
<protein>
    <recommendedName>
        <fullName evidence="1">Cupin type-2 domain-containing protein</fullName>
    </recommendedName>
</protein>
<dbReference type="Pfam" id="PF07883">
    <property type="entry name" value="Cupin_2"/>
    <property type="match status" value="1"/>
</dbReference>
<dbReference type="InterPro" id="IPR013096">
    <property type="entry name" value="Cupin_2"/>
</dbReference>
<accession>A0A6F8YUS8</accession>
<evidence type="ECO:0000313" key="3">
    <source>
        <dbReference type="Proteomes" id="UP000503011"/>
    </source>
</evidence>
<dbReference type="InterPro" id="IPR014710">
    <property type="entry name" value="RmlC-like_jellyroll"/>
</dbReference>
<sequence length="374" mass="41144">MAERKPVGRFAYERPPTQYESFMEAEKIPVIRGESGIRDVRELTLGTWDRLGCEGAFVQLRGLNGLQGAYVMRIAPGTSVAAEKHLFEEIFYVVEGGGATRVWTDDDPGGATVHWGTNSVFTVPLNAWHELVNTGTDPALVIVVTNAPPVFELYQSVDFVFNDGYAFQERTERCLEDYRRTTFELGVDPLTHRAWYTAAIIPDAVGMELPYDGQRGEDYRHMELQMGGNFSAGFVGEYPGVSFGRTHRHLSGPLLICMAGEGYTLTWPETAGTQPWAEGNADKVQRIDYRQGGMMSPVPGDIEWYHGHYNTSGRPLRVLAHTGGYPRRVPGEPGDTVVDSNADIKDGGKTIGVADEDPAVRTMFDAEVAGSEGA</sequence>
<dbReference type="SUPFAM" id="SSF51182">
    <property type="entry name" value="RmlC-like cupins"/>
    <property type="match status" value="1"/>
</dbReference>
<organism evidence="2 3">
    <name type="scientific">Phytohabitans suffuscus</name>
    <dbReference type="NCBI Taxonomy" id="624315"/>
    <lineage>
        <taxon>Bacteria</taxon>
        <taxon>Bacillati</taxon>
        <taxon>Actinomycetota</taxon>
        <taxon>Actinomycetes</taxon>
        <taxon>Micromonosporales</taxon>
        <taxon>Micromonosporaceae</taxon>
    </lineage>
</organism>
<gene>
    <name evidence="2" type="ORF">Psuf_072230</name>
</gene>
<proteinExistence type="predicted"/>
<name>A0A6F8YUS8_9ACTN</name>
<feature type="domain" description="Cupin type-2" evidence="1">
    <location>
        <begin position="71"/>
        <end position="144"/>
    </location>
</feature>
<dbReference type="Gene3D" id="2.60.120.10">
    <property type="entry name" value="Jelly Rolls"/>
    <property type="match status" value="1"/>
</dbReference>
<dbReference type="InterPro" id="IPR011051">
    <property type="entry name" value="RmlC_Cupin_sf"/>
</dbReference>
<dbReference type="KEGG" id="psuu:Psuf_072230"/>
<reference evidence="2 3" key="2">
    <citation type="submission" date="2020-03" db="EMBL/GenBank/DDBJ databases">
        <authorList>
            <person name="Ichikawa N."/>
            <person name="Kimura A."/>
            <person name="Kitahashi Y."/>
            <person name="Uohara A."/>
        </authorList>
    </citation>
    <scope>NUCLEOTIDE SEQUENCE [LARGE SCALE GENOMIC DNA]</scope>
    <source>
        <strain evidence="2 3">NBRC 105367</strain>
    </source>
</reference>
<evidence type="ECO:0000259" key="1">
    <source>
        <dbReference type="Pfam" id="PF07883"/>
    </source>
</evidence>
<dbReference type="EMBL" id="AP022871">
    <property type="protein sequence ID" value="BCB89910.1"/>
    <property type="molecule type" value="Genomic_DNA"/>
</dbReference>
<dbReference type="RefSeq" id="WP_173161970.1">
    <property type="nucleotide sequence ID" value="NZ_AP022871.1"/>
</dbReference>